<feature type="transmembrane region" description="Helical" evidence="1">
    <location>
        <begin position="20"/>
        <end position="37"/>
    </location>
</feature>
<feature type="transmembrane region" description="Helical" evidence="1">
    <location>
        <begin position="78"/>
        <end position="111"/>
    </location>
</feature>
<keyword evidence="1" id="KW-1133">Transmembrane helix</keyword>
<feature type="transmembrane region" description="Helical" evidence="1">
    <location>
        <begin position="123"/>
        <end position="154"/>
    </location>
</feature>
<gene>
    <name evidence="2" type="ORF">QRT03_01950</name>
</gene>
<dbReference type="EMBL" id="JASVWF010000001">
    <property type="protein sequence ID" value="MDL5154705.1"/>
    <property type="molecule type" value="Genomic_DNA"/>
</dbReference>
<proteinExistence type="predicted"/>
<feature type="transmembrane region" description="Helical" evidence="1">
    <location>
        <begin position="295"/>
        <end position="314"/>
    </location>
</feature>
<keyword evidence="1" id="KW-0472">Membrane</keyword>
<keyword evidence="3" id="KW-1185">Reference proteome</keyword>
<dbReference type="Proteomes" id="UP001231924">
    <property type="component" value="Unassembled WGS sequence"/>
</dbReference>
<dbReference type="RefSeq" id="WP_286050741.1">
    <property type="nucleotide sequence ID" value="NZ_JASVWF010000001.1"/>
</dbReference>
<comment type="caution">
    <text evidence="2">The sequence shown here is derived from an EMBL/GenBank/DDBJ whole genome shotgun (WGS) entry which is preliminary data.</text>
</comment>
<accession>A0ABT7M221</accession>
<organism evidence="2 3">
    <name type="scientific">Actinomycetospora termitidis</name>
    <dbReference type="NCBI Taxonomy" id="3053470"/>
    <lineage>
        <taxon>Bacteria</taxon>
        <taxon>Bacillati</taxon>
        <taxon>Actinomycetota</taxon>
        <taxon>Actinomycetes</taxon>
        <taxon>Pseudonocardiales</taxon>
        <taxon>Pseudonocardiaceae</taxon>
        <taxon>Actinomycetospora</taxon>
    </lineage>
</organism>
<feature type="transmembrane region" description="Helical" evidence="1">
    <location>
        <begin position="202"/>
        <end position="222"/>
    </location>
</feature>
<reference evidence="2 3" key="1">
    <citation type="submission" date="2023-06" db="EMBL/GenBank/DDBJ databases">
        <title>Actinomycetospora Odt1-22.</title>
        <authorList>
            <person name="Supong K."/>
        </authorList>
    </citation>
    <scope>NUCLEOTIDE SEQUENCE [LARGE SCALE GENOMIC DNA]</scope>
    <source>
        <strain evidence="2 3">Odt1-22</strain>
    </source>
</reference>
<feature type="transmembrane region" description="Helical" evidence="1">
    <location>
        <begin position="260"/>
        <end position="283"/>
    </location>
</feature>
<feature type="transmembrane region" description="Helical" evidence="1">
    <location>
        <begin position="349"/>
        <end position="372"/>
    </location>
</feature>
<name>A0ABT7M221_9PSEU</name>
<feature type="transmembrane region" description="Helical" evidence="1">
    <location>
        <begin position="320"/>
        <end position="342"/>
    </location>
</feature>
<feature type="transmembrane region" description="Helical" evidence="1">
    <location>
        <begin position="166"/>
        <end position="195"/>
    </location>
</feature>
<evidence type="ECO:0000313" key="3">
    <source>
        <dbReference type="Proteomes" id="UP001231924"/>
    </source>
</evidence>
<evidence type="ECO:0008006" key="4">
    <source>
        <dbReference type="Google" id="ProtNLM"/>
    </source>
</evidence>
<keyword evidence="1" id="KW-0812">Transmembrane</keyword>
<evidence type="ECO:0000313" key="2">
    <source>
        <dbReference type="EMBL" id="MDL5154705.1"/>
    </source>
</evidence>
<sequence length="501" mass="51905">MGAARDTTRTGTPLHRRPDLLAAVGGAVAGAALFLLAHRGMPDDSYITLDYARNLALHGHWGLTPFRDANSATSPLNVWLLAAGILVTGRPVVAAGMVLVLATAALGWWSAGLARQVGVRGRVLVPLVVGLTVTSPIFASVVGMESFLGAAALLGVARYAAARRSVAAGAVLGLAVLTRPDLAVPGLVVLVALLVGRTPAAWRALVPALATTVVVALPWHLWSWFVLGGFVPDTLVIKTGGAFPNGEVFGNGPSFYLDRWPVPTALMAAVVLTGLVGLARSVGSVLRGRHAPVDRVVVACGVAGLAHYAVYAAMGVSSYLWYYCPSLFLLTVCTALFAADLASRRSGAALAPALAVVAGTALGIGLVGPLPWAQPVMFGNWATAAQYLDAGRGLGAALPPGRSVSAPGEIGALAYGCECDIVDVFSDHDRVVALAAERARTAGPVTRAFLQVNYLFSDSDPARPTDLHLRWREGTGPGWPTNVPGRGPGRLVFEAEPLDPE</sequence>
<protein>
    <recommendedName>
        <fullName evidence="4">Glycosyltransferase RgtA/B/C/D-like domain-containing protein</fullName>
    </recommendedName>
</protein>
<evidence type="ECO:0000256" key="1">
    <source>
        <dbReference type="SAM" id="Phobius"/>
    </source>
</evidence>